<dbReference type="GO" id="GO:0003899">
    <property type="term" value="F:DNA-directed RNA polymerase activity"/>
    <property type="evidence" value="ECO:0007669"/>
    <property type="project" value="UniProtKB-EC"/>
</dbReference>
<dbReference type="Proteomes" id="UP000224567">
    <property type="component" value="Unassembled WGS sequence"/>
</dbReference>
<dbReference type="Gene3D" id="3.90.1100.10">
    <property type="match status" value="2"/>
</dbReference>
<keyword evidence="10" id="KW-1185">Reference proteome</keyword>
<name>A0A2G2WIU7_CAPBA</name>
<dbReference type="STRING" id="33114.A0A2G2WIU7"/>
<dbReference type="OrthoDB" id="1678757at2759"/>
<evidence type="ECO:0000256" key="6">
    <source>
        <dbReference type="ARBA" id="ARBA00023163"/>
    </source>
</evidence>
<dbReference type="Pfam" id="PF04561">
    <property type="entry name" value="RNA_pol_Rpb2_2"/>
    <property type="match status" value="1"/>
</dbReference>
<reference evidence="9 10" key="1">
    <citation type="journal article" date="2017" name="Genome Biol.">
        <title>New reference genome sequences of hot pepper reveal the massive evolution of plant disease-resistance genes by retroduplication.</title>
        <authorList>
            <person name="Kim S."/>
            <person name="Park J."/>
            <person name="Yeom S.I."/>
            <person name="Kim Y.M."/>
            <person name="Seo E."/>
            <person name="Kim K.T."/>
            <person name="Kim M.S."/>
            <person name="Lee J.M."/>
            <person name="Cheong K."/>
            <person name="Shin H.S."/>
            <person name="Kim S.B."/>
            <person name="Han K."/>
            <person name="Lee J."/>
            <person name="Park M."/>
            <person name="Lee H.A."/>
            <person name="Lee H.Y."/>
            <person name="Lee Y."/>
            <person name="Oh S."/>
            <person name="Lee J.H."/>
            <person name="Choi E."/>
            <person name="Choi E."/>
            <person name="Lee S.E."/>
            <person name="Jeon J."/>
            <person name="Kim H."/>
            <person name="Choi G."/>
            <person name="Song H."/>
            <person name="Lee J."/>
            <person name="Lee S.C."/>
            <person name="Kwon J.K."/>
            <person name="Lee H.Y."/>
            <person name="Koo N."/>
            <person name="Hong Y."/>
            <person name="Kim R.W."/>
            <person name="Kang W.H."/>
            <person name="Huh J.H."/>
            <person name="Kang B.C."/>
            <person name="Yang T.J."/>
            <person name="Lee Y.H."/>
            <person name="Bennetzen J.L."/>
            <person name="Choi D."/>
        </authorList>
    </citation>
    <scope>NUCLEOTIDE SEQUENCE [LARGE SCALE GENOMIC DNA]</scope>
    <source>
        <strain evidence="10">cv. PBC81</strain>
    </source>
</reference>
<dbReference type="PANTHER" id="PTHR20856">
    <property type="entry name" value="DNA-DIRECTED RNA POLYMERASE I SUBUNIT 2"/>
    <property type="match status" value="1"/>
</dbReference>
<evidence type="ECO:0000256" key="7">
    <source>
        <dbReference type="ARBA" id="ARBA00048552"/>
    </source>
</evidence>
<dbReference type="GO" id="GO:0000428">
    <property type="term" value="C:DNA-directed RNA polymerase complex"/>
    <property type="evidence" value="ECO:0007669"/>
    <property type="project" value="UniProtKB-KW"/>
</dbReference>
<sequence length="429" mass="49508">MLWDGNEGISTIPGFNQIQFEGFCRFIDQGLTEELYKFPKIEDTDQEIEFQLFVETYQLVEPLIKERDAVYESLTYSSKLYVSAGLIWKNSRDMQEQTIFIGNIPLMNSLGTSIVNGIYRIVINQILQSPGIYYRSELDHNGISVYTGTIISDWGGRSELEIDRKARIWARVSRKQKISILVLSSAMGLNLREILENVCYPEIFLSFLSNKERKKIGSKENAILEFYQQFACVGGDPVFSEYLCKELQKKFFQQRCELGRIGRRNMNRRLNLRRNMNRRLNLDIPQNNTFLLPRDILAAMGALDDMNHLKNKRIRSIAMKNKRRTASFRIRDIHPSHYGRICPIDTSEGINVGLIGSLAIHARIGHWGSLESPFYEISERSTGVRMLYLSPGRDEYYMVAAGNSLALNQDIQEEQVVPARYHQEFLTIA</sequence>
<evidence type="ECO:0000256" key="2">
    <source>
        <dbReference type="ARBA" id="ARBA00012418"/>
    </source>
</evidence>
<comment type="caution">
    <text evidence="9">The sequence shown here is derived from an EMBL/GenBank/DDBJ whole genome shotgun (WGS) entry which is preliminary data.</text>
</comment>
<evidence type="ECO:0000313" key="10">
    <source>
        <dbReference type="Proteomes" id="UP000224567"/>
    </source>
</evidence>
<dbReference type="EC" id="2.7.7.6" evidence="2"/>
<dbReference type="GO" id="GO:0006351">
    <property type="term" value="P:DNA-templated transcription"/>
    <property type="evidence" value="ECO:0007669"/>
    <property type="project" value="InterPro"/>
</dbReference>
<dbReference type="SUPFAM" id="SSF64484">
    <property type="entry name" value="beta and beta-prime subunits of DNA dependent RNA-polymerase"/>
    <property type="match status" value="1"/>
</dbReference>
<evidence type="ECO:0000256" key="5">
    <source>
        <dbReference type="ARBA" id="ARBA00022695"/>
    </source>
</evidence>
<comment type="catalytic activity">
    <reaction evidence="7">
        <text>RNA(n) + a ribonucleoside 5'-triphosphate = RNA(n+1) + diphosphate</text>
        <dbReference type="Rhea" id="RHEA:21248"/>
        <dbReference type="Rhea" id="RHEA-COMP:14527"/>
        <dbReference type="Rhea" id="RHEA-COMP:17342"/>
        <dbReference type="ChEBI" id="CHEBI:33019"/>
        <dbReference type="ChEBI" id="CHEBI:61557"/>
        <dbReference type="ChEBI" id="CHEBI:140395"/>
        <dbReference type="EC" id="2.7.7.6"/>
    </reaction>
</comment>
<keyword evidence="5" id="KW-0548">Nucleotidyltransferase</keyword>
<dbReference type="InterPro" id="IPR007642">
    <property type="entry name" value="RNA_pol_Rpb2_2"/>
</dbReference>
<evidence type="ECO:0000256" key="4">
    <source>
        <dbReference type="ARBA" id="ARBA00022679"/>
    </source>
</evidence>
<dbReference type="InterPro" id="IPR015712">
    <property type="entry name" value="DNA-dir_RNA_pol_su2"/>
</dbReference>
<evidence type="ECO:0000313" key="9">
    <source>
        <dbReference type="EMBL" id="PHT45142.1"/>
    </source>
</evidence>
<reference evidence="10" key="2">
    <citation type="journal article" date="2017" name="J. Anim. Genet.">
        <title>Multiple reference genome sequences of hot pepper reveal the massive evolution of plant disease resistance genes by retroduplication.</title>
        <authorList>
            <person name="Kim S."/>
            <person name="Park J."/>
            <person name="Yeom S.-I."/>
            <person name="Kim Y.-M."/>
            <person name="Seo E."/>
            <person name="Kim K.-T."/>
            <person name="Kim M.-S."/>
            <person name="Lee J.M."/>
            <person name="Cheong K."/>
            <person name="Shin H.-S."/>
            <person name="Kim S.-B."/>
            <person name="Han K."/>
            <person name="Lee J."/>
            <person name="Park M."/>
            <person name="Lee H.-A."/>
            <person name="Lee H.-Y."/>
            <person name="Lee Y."/>
            <person name="Oh S."/>
            <person name="Lee J.H."/>
            <person name="Choi E."/>
            <person name="Choi E."/>
            <person name="Lee S.E."/>
            <person name="Jeon J."/>
            <person name="Kim H."/>
            <person name="Choi G."/>
            <person name="Song H."/>
            <person name="Lee J."/>
            <person name="Lee S.-C."/>
            <person name="Kwon J.-K."/>
            <person name="Lee H.-Y."/>
            <person name="Koo N."/>
            <person name="Hong Y."/>
            <person name="Kim R.W."/>
            <person name="Kang W.-H."/>
            <person name="Huh J.H."/>
            <person name="Kang B.-C."/>
            <person name="Yang T.-J."/>
            <person name="Lee Y.-H."/>
            <person name="Bennetzen J.L."/>
            <person name="Choi D."/>
        </authorList>
    </citation>
    <scope>NUCLEOTIDE SEQUENCE [LARGE SCALE GENOMIC DNA]</scope>
    <source>
        <strain evidence="10">cv. PBC81</strain>
    </source>
</reference>
<dbReference type="EMBL" id="MLFT02000006">
    <property type="protein sequence ID" value="PHT45142.1"/>
    <property type="molecule type" value="Genomic_DNA"/>
</dbReference>
<accession>A0A2G2WIU7</accession>
<dbReference type="GO" id="GO:0032549">
    <property type="term" value="F:ribonucleoside binding"/>
    <property type="evidence" value="ECO:0007669"/>
    <property type="project" value="InterPro"/>
</dbReference>
<feature type="domain" description="RNA polymerase Rpb2" evidence="8">
    <location>
        <begin position="128"/>
        <end position="315"/>
    </location>
</feature>
<dbReference type="GO" id="GO:0003677">
    <property type="term" value="F:DNA binding"/>
    <property type="evidence" value="ECO:0007669"/>
    <property type="project" value="InterPro"/>
</dbReference>
<evidence type="ECO:0000256" key="1">
    <source>
        <dbReference type="ARBA" id="ARBA00006835"/>
    </source>
</evidence>
<evidence type="ECO:0000256" key="3">
    <source>
        <dbReference type="ARBA" id="ARBA00022478"/>
    </source>
</evidence>
<keyword evidence="6" id="KW-0804">Transcription</keyword>
<keyword evidence="4" id="KW-0808">Transferase</keyword>
<comment type="similarity">
    <text evidence="1">Belongs to the RNA polymerase beta chain family.</text>
</comment>
<keyword evidence="3 9" id="KW-0240">DNA-directed RNA polymerase</keyword>
<evidence type="ECO:0000259" key="8">
    <source>
        <dbReference type="Pfam" id="PF04561"/>
    </source>
</evidence>
<gene>
    <name evidence="9" type="ORF">CQW23_14300</name>
</gene>
<dbReference type="AlphaFoldDB" id="A0A2G2WIU7"/>
<protein>
    <recommendedName>
        <fullName evidence="2">DNA-directed RNA polymerase</fullName>
        <ecNumber evidence="2">2.7.7.6</ecNumber>
    </recommendedName>
</protein>
<proteinExistence type="inferred from homology"/>
<organism evidence="9 10">
    <name type="scientific">Capsicum baccatum</name>
    <name type="common">Peruvian pepper</name>
    <dbReference type="NCBI Taxonomy" id="33114"/>
    <lineage>
        <taxon>Eukaryota</taxon>
        <taxon>Viridiplantae</taxon>
        <taxon>Streptophyta</taxon>
        <taxon>Embryophyta</taxon>
        <taxon>Tracheophyta</taxon>
        <taxon>Spermatophyta</taxon>
        <taxon>Magnoliopsida</taxon>
        <taxon>eudicotyledons</taxon>
        <taxon>Gunneridae</taxon>
        <taxon>Pentapetalae</taxon>
        <taxon>asterids</taxon>
        <taxon>lamiids</taxon>
        <taxon>Solanales</taxon>
        <taxon>Solanaceae</taxon>
        <taxon>Solanoideae</taxon>
        <taxon>Capsiceae</taxon>
        <taxon>Capsicum</taxon>
    </lineage>
</organism>